<dbReference type="GO" id="GO:0045454">
    <property type="term" value="P:cell redox homeostasis"/>
    <property type="evidence" value="ECO:0007669"/>
    <property type="project" value="InterPro"/>
</dbReference>
<evidence type="ECO:0000313" key="13">
    <source>
        <dbReference type="Proteomes" id="UP000775213"/>
    </source>
</evidence>
<dbReference type="Pfam" id="PF00085">
    <property type="entry name" value="Thioredoxin"/>
    <property type="match status" value="1"/>
</dbReference>
<reference evidence="12 13" key="1">
    <citation type="journal article" date="2021" name="Hortic Res">
        <title>Chromosome-scale assembly of the Dendrobium chrysotoxum genome enhances the understanding of orchid evolution.</title>
        <authorList>
            <person name="Zhang Y."/>
            <person name="Zhang G.Q."/>
            <person name="Zhang D."/>
            <person name="Liu X.D."/>
            <person name="Xu X.Y."/>
            <person name="Sun W.H."/>
            <person name="Yu X."/>
            <person name="Zhu X."/>
            <person name="Wang Z.W."/>
            <person name="Zhao X."/>
            <person name="Zhong W.Y."/>
            <person name="Chen H."/>
            <person name="Yin W.L."/>
            <person name="Huang T."/>
            <person name="Niu S.C."/>
            <person name="Liu Z.J."/>
        </authorList>
    </citation>
    <scope>NUCLEOTIDE SEQUENCE [LARGE SCALE GENOMIC DNA]</scope>
    <source>
        <strain evidence="12">Lindl</strain>
    </source>
</reference>
<dbReference type="EMBL" id="JAGFBR010000003">
    <property type="protein sequence ID" value="KAH0469047.1"/>
    <property type="molecule type" value="Genomic_DNA"/>
</dbReference>
<keyword evidence="7" id="KW-0560">Oxidoreductase</keyword>
<dbReference type="Proteomes" id="UP000775213">
    <property type="component" value="Unassembled WGS sequence"/>
</dbReference>
<dbReference type="GO" id="GO:0009507">
    <property type="term" value="C:chloroplast"/>
    <property type="evidence" value="ECO:0007669"/>
    <property type="project" value="UniProtKB-SubCell"/>
</dbReference>
<accession>A0AAV7HJG4</accession>
<keyword evidence="5" id="KW-0809">Transit peptide</keyword>
<evidence type="ECO:0000256" key="1">
    <source>
        <dbReference type="ARBA" id="ARBA00004229"/>
    </source>
</evidence>
<dbReference type="PANTHER" id="PTHR47834:SF2">
    <property type="entry name" value="THIOREDOXIN-LIKE PROTEIN CITRX, CHLOROPLASTIC"/>
    <property type="match status" value="1"/>
</dbReference>
<dbReference type="InterPro" id="IPR013766">
    <property type="entry name" value="Thioredoxin_domain"/>
</dbReference>
<dbReference type="CDD" id="cd02947">
    <property type="entry name" value="TRX_family"/>
    <property type="match status" value="1"/>
</dbReference>
<evidence type="ECO:0000313" key="12">
    <source>
        <dbReference type="EMBL" id="KAH0469047.1"/>
    </source>
</evidence>
<keyword evidence="6" id="KW-0249">Electron transport</keyword>
<evidence type="ECO:0000256" key="5">
    <source>
        <dbReference type="ARBA" id="ARBA00022946"/>
    </source>
</evidence>
<evidence type="ECO:0000256" key="4">
    <source>
        <dbReference type="ARBA" id="ARBA00022640"/>
    </source>
</evidence>
<dbReference type="InterPro" id="IPR036249">
    <property type="entry name" value="Thioredoxin-like_sf"/>
</dbReference>
<comment type="subcellular location">
    <subcellularLocation>
        <location evidence="1">Plastid</location>
        <location evidence="1">Chloroplast</location>
    </subcellularLocation>
</comment>
<keyword evidence="2" id="KW-0813">Transport</keyword>
<evidence type="ECO:0000256" key="3">
    <source>
        <dbReference type="ARBA" id="ARBA00022528"/>
    </source>
</evidence>
<evidence type="ECO:0000259" key="11">
    <source>
        <dbReference type="Pfam" id="PF00085"/>
    </source>
</evidence>
<evidence type="ECO:0000256" key="6">
    <source>
        <dbReference type="ARBA" id="ARBA00022982"/>
    </source>
</evidence>
<organism evidence="12 13">
    <name type="scientific">Dendrobium chrysotoxum</name>
    <name type="common">Orchid</name>
    <dbReference type="NCBI Taxonomy" id="161865"/>
    <lineage>
        <taxon>Eukaryota</taxon>
        <taxon>Viridiplantae</taxon>
        <taxon>Streptophyta</taxon>
        <taxon>Embryophyta</taxon>
        <taxon>Tracheophyta</taxon>
        <taxon>Spermatophyta</taxon>
        <taxon>Magnoliopsida</taxon>
        <taxon>Liliopsida</taxon>
        <taxon>Asparagales</taxon>
        <taxon>Orchidaceae</taxon>
        <taxon>Epidendroideae</taxon>
        <taxon>Malaxideae</taxon>
        <taxon>Dendrobiinae</taxon>
        <taxon>Dendrobium</taxon>
    </lineage>
</organism>
<comment type="similarity">
    <text evidence="10">Belongs to the thioredoxin family. Plant CITRX-type subfamily.</text>
</comment>
<comment type="caution">
    <text evidence="12">The sequence shown here is derived from an EMBL/GenBank/DDBJ whole genome shotgun (WGS) entry which is preliminary data.</text>
</comment>
<protein>
    <recommendedName>
        <fullName evidence="11">Thioredoxin domain-containing protein</fullName>
    </recommendedName>
</protein>
<dbReference type="AlphaFoldDB" id="A0AAV7HJG4"/>
<keyword evidence="3" id="KW-0150">Chloroplast</keyword>
<keyword evidence="4" id="KW-0934">Plastid</keyword>
<evidence type="ECO:0000256" key="8">
    <source>
        <dbReference type="ARBA" id="ARBA00023157"/>
    </source>
</evidence>
<dbReference type="Gene3D" id="3.40.30.10">
    <property type="entry name" value="Glutaredoxin"/>
    <property type="match status" value="1"/>
</dbReference>
<evidence type="ECO:0000256" key="7">
    <source>
        <dbReference type="ARBA" id="ARBA00023002"/>
    </source>
</evidence>
<proteinExistence type="inferred from homology"/>
<sequence length="84" mass="9979">MNRSDLLHLVRRSRKKVTAKELEEIVRGERSIPLVLDFYATWCGPCIMMAQDLEMMGSPERYDYISWVDLFKKQGIEKKRKKNT</sequence>
<dbReference type="GO" id="GO:0015035">
    <property type="term" value="F:protein-disulfide reductase activity"/>
    <property type="evidence" value="ECO:0007669"/>
    <property type="project" value="InterPro"/>
</dbReference>
<keyword evidence="8" id="KW-1015">Disulfide bond</keyword>
<evidence type="ECO:0000256" key="9">
    <source>
        <dbReference type="ARBA" id="ARBA00023284"/>
    </source>
</evidence>
<evidence type="ECO:0000256" key="2">
    <source>
        <dbReference type="ARBA" id="ARBA00022448"/>
    </source>
</evidence>
<name>A0AAV7HJG4_DENCH</name>
<dbReference type="SUPFAM" id="SSF52833">
    <property type="entry name" value="Thioredoxin-like"/>
    <property type="match status" value="1"/>
</dbReference>
<evidence type="ECO:0000256" key="10">
    <source>
        <dbReference type="ARBA" id="ARBA00024039"/>
    </source>
</evidence>
<feature type="domain" description="Thioredoxin" evidence="11">
    <location>
        <begin position="16"/>
        <end position="56"/>
    </location>
</feature>
<keyword evidence="13" id="KW-1185">Reference proteome</keyword>
<dbReference type="InterPro" id="IPR044182">
    <property type="entry name" value="CITRX"/>
</dbReference>
<keyword evidence="9" id="KW-0676">Redox-active center</keyword>
<gene>
    <name evidence="12" type="ORF">IEQ34_002279</name>
</gene>
<dbReference type="PANTHER" id="PTHR47834">
    <property type="entry name" value="THIOREDOXIN-LIKE PROTEIN CITRX, CHLOROPLASTIC"/>
    <property type="match status" value="1"/>
</dbReference>